<feature type="transmembrane region" description="Helical" evidence="8">
    <location>
        <begin position="135"/>
        <end position="150"/>
    </location>
</feature>
<feature type="transmembrane region" description="Helical" evidence="8">
    <location>
        <begin position="56"/>
        <end position="76"/>
    </location>
</feature>
<dbReference type="EMBL" id="LBYI01000001">
    <property type="protein sequence ID" value="KKR51401.1"/>
    <property type="molecule type" value="Genomic_DNA"/>
</dbReference>
<dbReference type="PANTHER" id="PTHR33908:SF11">
    <property type="entry name" value="MEMBRANE PROTEIN"/>
    <property type="match status" value="1"/>
</dbReference>
<reference evidence="10 11" key="1">
    <citation type="journal article" date="2015" name="Nature">
        <title>rRNA introns, odd ribosomes, and small enigmatic genomes across a large radiation of phyla.</title>
        <authorList>
            <person name="Brown C.T."/>
            <person name="Hug L.A."/>
            <person name="Thomas B.C."/>
            <person name="Sharon I."/>
            <person name="Castelle C.J."/>
            <person name="Singh A."/>
            <person name="Wilkins M.J."/>
            <person name="Williams K.H."/>
            <person name="Banfield J.F."/>
        </authorList>
    </citation>
    <scope>NUCLEOTIDE SEQUENCE [LARGE SCALE GENOMIC DNA]</scope>
</reference>
<evidence type="ECO:0000313" key="11">
    <source>
        <dbReference type="Proteomes" id="UP000034531"/>
    </source>
</evidence>
<keyword evidence="2" id="KW-1003">Cell membrane</keyword>
<feature type="transmembrane region" description="Helical" evidence="8">
    <location>
        <begin position="106"/>
        <end position="123"/>
    </location>
</feature>
<gene>
    <name evidence="10" type="ORF">UT84_C0001G0086</name>
</gene>
<feature type="transmembrane region" description="Helical" evidence="8">
    <location>
        <begin position="297"/>
        <end position="315"/>
    </location>
</feature>
<evidence type="ECO:0000259" key="9">
    <source>
        <dbReference type="Pfam" id="PF13231"/>
    </source>
</evidence>
<dbReference type="PANTHER" id="PTHR33908">
    <property type="entry name" value="MANNOSYLTRANSFERASE YKCB-RELATED"/>
    <property type="match status" value="1"/>
</dbReference>
<keyword evidence="7 8" id="KW-0472">Membrane</keyword>
<evidence type="ECO:0000256" key="2">
    <source>
        <dbReference type="ARBA" id="ARBA00022475"/>
    </source>
</evidence>
<feature type="transmembrane region" description="Helical" evidence="8">
    <location>
        <begin position="156"/>
        <end position="183"/>
    </location>
</feature>
<evidence type="ECO:0000256" key="4">
    <source>
        <dbReference type="ARBA" id="ARBA00022679"/>
    </source>
</evidence>
<keyword evidence="5 8" id="KW-0812">Transmembrane</keyword>
<keyword evidence="6 8" id="KW-1133">Transmembrane helix</keyword>
<evidence type="ECO:0000256" key="5">
    <source>
        <dbReference type="ARBA" id="ARBA00022692"/>
    </source>
</evidence>
<name>A0A0G0RNB8_9BACT</name>
<comment type="subcellular location">
    <subcellularLocation>
        <location evidence="1">Cell membrane</location>
        <topology evidence="1">Multi-pass membrane protein</topology>
    </subcellularLocation>
</comment>
<feature type="transmembrane region" description="Helical" evidence="8">
    <location>
        <begin position="321"/>
        <end position="342"/>
    </location>
</feature>
<evidence type="ECO:0000256" key="1">
    <source>
        <dbReference type="ARBA" id="ARBA00004651"/>
    </source>
</evidence>
<comment type="caution">
    <text evidence="10">The sequence shown here is derived from an EMBL/GenBank/DDBJ whole genome shotgun (WGS) entry which is preliminary data.</text>
</comment>
<proteinExistence type="predicted"/>
<evidence type="ECO:0000256" key="8">
    <source>
        <dbReference type="SAM" id="Phobius"/>
    </source>
</evidence>
<protein>
    <submittedName>
        <fullName evidence="10">Glycosyl transferase family 39</fullName>
    </submittedName>
</protein>
<feature type="transmembrane region" description="Helical" evidence="8">
    <location>
        <begin position="195"/>
        <end position="216"/>
    </location>
</feature>
<organism evidence="10 11">
    <name type="scientific">Candidatus Curtissbacteria bacterium GW2011_GWA1_40_16</name>
    <dbReference type="NCBI Taxonomy" id="1618405"/>
    <lineage>
        <taxon>Bacteria</taxon>
        <taxon>Candidatus Curtissiibacteriota</taxon>
    </lineage>
</organism>
<evidence type="ECO:0000256" key="7">
    <source>
        <dbReference type="ARBA" id="ARBA00023136"/>
    </source>
</evidence>
<keyword evidence="3" id="KW-0328">Glycosyltransferase</keyword>
<dbReference type="Proteomes" id="UP000034531">
    <property type="component" value="Unassembled WGS sequence"/>
</dbReference>
<feature type="transmembrane region" description="Helical" evidence="8">
    <location>
        <begin position="267"/>
        <end position="285"/>
    </location>
</feature>
<accession>A0A0G0RNB8</accession>
<dbReference type="InterPro" id="IPR050297">
    <property type="entry name" value="LipidA_mod_glycosyltrf_83"/>
</dbReference>
<feature type="transmembrane region" description="Helical" evidence="8">
    <location>
        <begin position="349"/>
        <end position="368"/>
    </location>
</feature>
<sequence length="492" mass="56027">MLSLIAVVLVTIFFRFWQIRDYMVFLGDEGRDMIVIRDIFVKHHIPFLGPTASVGGFYLGPIYYWMAAPFLFLWRFDPVGPSYMVATVGFLTVLLLYKFLKETAGFWPAIMASLLYATAPLIVRYSRSSWNPNPLPFFSLLLVYATYQAIKRNKSLWFLLAGASFGIAIQLHYLALLLSLVFLGIICASLNWKRWFTAVGLYALGALVTFSPFLIFEAAHNFPNFRTISEFVARGTNIGYKNFNFLWLLTSSGNIFLENISHLYGTIYTRIIVWSLLLLCVVGLYNSWKEKGKRIEWIIGTVWFFGGLLFLRLYTGTLNDYYFGFLFPAPFFLLGLVFSLLWQNKFLRVLPLTLTVLALIWFANNAFYKGEPNRLINQTEDIAGQIIQRTDGKPYNFALISDHNSDHAYRYFLDIRGKPPTGLETLVTDQLIVLCESKTCSPLGNPSWEVAGFGRGEVVGEWDLPKYGFKLFRLTHWPGVPSPAGKPAVKGG</sequence>
<dbReference type="Pfam" id="PF13231">
    <property type="entry name" value="PMT_2"/>
    <property type="match status" value="1"/>
</dbReference>
<evidence type="ECO:0000313" key="10">
    <source>
        <dbReference type="EMBL" id="KKR51401.1"/>
    </source>
</evidence>
<dbReference type="GO" id="GO:0009103">
    <property type="term" value="P:lipopolysaccharide biosynthetic process"/>
    <property type="evidence" value="ECO:0007669"/>
    <property type="project" value="UniProtKB-ARBA"/>
</dbReference>
<evidence type="ECO:0000256" key="6">
    <source>
        <dbReference type="ARBA" id="ARBA00022989"/>
    </source>
</evidence>
<evidence type="ECO:0000256" key="3">
    <source>
        <dbReference type="ARBA" id="ARBA00022676"/>
    </source>
</evidence>
<dbReference type="AlphaFoldDB" id="A0A0G0RNB8"/>
<keyword evidence="4 10" id="KW-0808">Transferase</keyword>
<feature type="transmembrane region" description="Helical" evidence="8">
    <location>
        <begin position="83"/>
        <end position="100"/>
    </location>
</feature>
<feature type="domain" description="Glycosyltransferase RgtA/B/C/D-like" evidence="9">
    <location>
        <begin position="61"/>
        <end position="215"/>
    </location>
</feature>
<dbReference type="InterPro" id="IPR038731">
    <property type="entry name" value="RgtA/B/C-like"/>
</dbReference>
<dbReference type="GO" id="GO:0005886">
    <property type="term" value="C:plasma membrane"/>
    <property type="evidence" value="ECO:0007669"/>
    <property type="project" value="UniProtKB-SubCell"/>
</dbReference>
<dbReference type="GO" id="GO:0016763">
    <property type="term" value="F:pentosyltransferase activity"/>
    <property type="evidence" value="ECO:0007669"/>
    <property type="project" value="TreeGrafter"/>
</dbReference>